<proteinExistence type="predicted"/>
<sequence>MNAELAPSEWSVSEARSLTAQLRHVATTGAEYDGLELFAALTEYLDQLYGGAGFDRLLAAPDREAMARRIQGLRGRKAPIELDDDGVPVEVPSGDVDPRLDQPVNAAVTLAEGRRLAAGLAAADEWQRELGRALQALYTYLDQLYGGPGAFTELLTPGERAQIAAGAPNR</sequence>
<accession>A0A561C0D9</accession>
<dbReference type="Proteomes" id="UP000318380">
    <property type="component" value="Unassembled WGS sequence"/>
</dbReference>
<keyword evidence="2" id="KW-1185">Reference proteome</keyword>
<gene>
    <name evidence="1" type="ORF">FB561_5569</name>
</gene>
<reference evidence="1 2" key="1">
    <citation type="submission" date="2019-06" db="EMBL/GenBank/DDBJ databases">
        <title>Sequencing the genomes of 1000 actinobacteria strains.</title>
        <authorList>
            <person name="Klenk H.-P."/>
        </authorList>
    </citation>
    <scope>NUCLEOTIDE SEQUENCE [LARGE SCALE GENOMIC DNA]</scope>
    <source>
        <strain evidence="1 2">DSM 24683</strain>
    </source>
</reference>
<organism evidence="1 2">
    <name type="scientific">Kribbella amoyensis</name>
    <dbReference type="NCBI Taxonomy" id="996641"/>
    <lineage>
        <taxon>Bacteria</taxon>
        <taxon>Bacillati</taxon>
        <taxon>Actinomycetota</taxon>
        <taxon>Actinomycetes</taxon>
        <taxon>Propionibacteriales</taxon>
        <taxon>Kribbellaceae</taxon>
        <taxon>Kribbella</taxon>
    </lineage>
</organism>
<dbReference type="OrthoDB" id="3829374at2"/>
<dbReference type="EMBL" id="VIVK01000001">
    <property type="protein sequence ID" value="TWD84382.1"/>
    <property type="molecule type" value="Genomic_DNA"/>
</dbReference>
<dbReference type="RefSeq" id="WP_145811638.1">
    <property type="nucleotide sequence ID" value="NZ_VIVK01000001.1"/>
</dbReference>
<evidence type="ECO:0000313" key="2">
    <source>
        <dbReference type="Proteomes" id="UP000318380"/>
    </source>
</evidence>
<protein>
    <submittedName>
        <fullName evidence="1">Uncharacterized protein</fullName>
    </submittedName>
</protein>
<evidence type="ECO:0000313" key="1">
    <source>
        <dbReference type="EMBL" id="TWD84382.1"/>
    </source>
</evidence>
<comment type="caution">
    <text evidence="1">The sequence shown here is derived from an EMBL/GenBank/DDBJ whole genome shotgun (WGS) entry which is preliminary data.</text>
</comment>
<name>A0A561C0D9_9ACTN</name>
<dbReference type="AlphaFoldDB" id="A0A561C0D9"/>